<reference evidence="1 2" key="1">
    <citation type="journal article" date="2016" name="Mol. Biol. Evol.">
        <title>Comparative Genomics of Early-Diverging Mushroom-Forming Fungi Provides Insights into the Origins of Lignocellulose Decay Capabilities.</title>
        <authorList>
            <person name="Nagy L.G."/>
            <person name="Riley R."/>
            <person name="Tritt A."/>
            <person name="Adam C."/>
            <person name="Daum C."/>
            <person name="Floudas D."/>
            <person name="Sun H."/>
            <person name="Yadav J.S."/>
            <person name="Pangilinan J."/>
            <person name="Larsson K.H."/>
            <person name="Matsuura K."/>
            <person name="Barry K."/>
            <person name="Labutti K."/>
            <person name="Kuo R."/>
            <person name="Ohm R.A."/>
            <person name="Bhattacharya S.S."/>
            <person name="Shirouzu T."/>
            <person name="Yoshinaga Y."/>
            <person name="Martin F.M."/>
            <person name="Grigoriev I.V."/>
            <person name="Hibbett D.S."/>
        </authorList>
    </citation>
    <scope>NUCLEOTIDE SEQUENCE [LARGE SCALE GENOMIC DNA]</scope>
    <source>
        <strain evidence="1 2">CBS 109695</strain>
    </source>
</reference>
<protein>
    <submittedName>
        <fullName evidence="1">Uncharacterized protein</fullName>
    </submittedName>
</protein>
<dbReference type="InterPro" id="IPR012337">
    <property type="entry name" value="RNaseH-like_sf"/>
</dbReference>
<dbReference type="AlphaFoldDB" id="A0A165XI25"/>
<sequence length="450" mass="50634">MKYRGPEGDIFRLSYGDFIQWHNPMDRNSRQLPFLQSVTYALDVVKWFNNHGTALGLLQAEQKLTYEGKVYALILPVITRWTAHYLSVTRTLRVKNSLKACCARHEETLIICAGRDIEAKTKARQILAIVGDDGFWLDLVKVKIVLEPLAIAANITQAPYTRLDHVLLTLGNLLRIYSDPALDLGVRQGILASLEKRWATADQEVFILAVFLNLYIRSRCFSLAALPEAAMYNLLARVFERLFVGHKADIDLLKAFTDYCRSQQEFSSERIIIVNSAGTERGFSDFGITHTKRRNKLAPEKVHKTGVLKMDLRREHQAAGLTRSRRKRMFGAEPSLTTEAAVPSEGNPEFTAVASQLMHDAEAADADGEDYWVDGSAALPALNPAGMSRSRFKKIPLKSLFDYSLPSGTGTDFYWKGGVKNLEQELVAYDLQYEEDEDDDDEDFGSLAQT</sequence>
<name>A0A165XI25_9AGAM</name>
<dbReference type="SUPFAM" id="SSF53098">
    <property type="entry name" value="Ribonuclease H-like"/>
    <property type="match status" value="1"/>
</dbReference>
<dbReference type="Proteomes" id="UP000076532">
    <property type="component" value="Unassembled WGS sequence"/>
</dbReference>
<dbReference type="EMBL" id="KV417719">
    <property type="protein sequence ID" value="KZP08564.1"/>
    <property type="molecule type" value="Genomic_DNA"/>
</dbReference>
<keyword evidence="2" id="KW-1185">Reference proteome</keyword>
<organism evidence="1 2">
    <name type="scientific">Athelia psychrophila</name>
    <dbReference type="NCBI Taxonomy" id="1759441"/>
    <lineage>
        <taxon>Eukaryota</taxon>
        <taxon>Fungi</taxon>
        <taxon>Dikarya</taxon>
        <taxon>Basidiomycota</taxon>
        <taxon>Agaricomycotina</taxon>
        <taxon>Agaricomycetes</taxon>
        <taxon>Agaricomycetidae</taxon>
        <taxon>Atheliales</taxon>
        <taxon>Atheliaceae</taxon>
        <taxon>Athelia</taxon>
    </lineage>
</organism>
<dbReference type="OrthoDB" id="2423954at2759"/>
<evidence type="ECO:0000313" key="2">
    <source>
        <dbReference type="Proteomes" id="UP000076532"/>
    </source>
</evidence>
<evidence type="ECO:0000313" key="1">
    <source>
        <dbReference type="EMBL" id="KZP08564.1"/>
    </source>
</evidence>
<gene>
    <name evidence="1" type="ORF">FIBSPDRAFT_964723</name>
</gene>
<dbReference type="STRING" id="436010.A0A165XI25"/>
<accession>A0A165XI25</accession>
<proteinExistence type="predicted"/>